<evidence type="ECO:0000313" key="1">
    <source>
        <dbReference type="EMBL" id="GAH26907.1"/>
    </source>
</evidence>
<evidence type="ECO:0008006" key="2">
    <source>
        <dbReference type="Google" id="ProtNLM"/>
    </source>
</evidence>
<name>X1E2X2_9ZZZZ</name>
<protein>
    <recommendedName>
        <fullName evidence="2">PIN domain-containing protein</fullName>
    </recommendedName>
</protein>
<accession>X1E2X2</accession>
<dbReference type="EMBL" id="BARU01003740">
    <property type="protein sequence ID" value="GAH26907.1"/>
    <property type="molecule type" value="Genomic_DNA"/>
</dbReference>
<comment type="caution">
    <text evidence="1">The sequence shown here is derived from an EMBL/GenBank/DDBJ whole genome shotgun (WGS) entry which is preliminary data.</text>
</comment>
<dbReference type="AlphaFoldDB" id="X1E2X2"/>
<proteinExistence type="predicted"/>
<reference evidence="1" key="1">
    <citation type="journal article" date="2014" name="Front. Microbiol.">
        <title>High frequency of phylogenetically diverse reductive dehalogenase-homologous genes in deep subseafloor sedimentary metagenomes.</title>
        <authorList>
            <person name="Kawai M."/>
            <person name="Futagami T."/>
            <person name="Toyoda A."/>
            <person name="Takaki Y."/>
            <person name="Nishi S."/>
            <person name="Hori S."/>
            <person name="Arai W."/>
            <person name="Tsubouchi T."/>
            <person name="Morono Y."/>
            <person name="Uchiyama I."/>
            <person name="Ito T."/>
            <person name="Fujiyama A."/>
            <person name="Inagaki F."/>
            <person name="Takami H."/>
        </authorList>
    </citation>
    <scope>NUCLEOTIDE SEQUENCE</scope>
    <source>
        <strain evidence="1">Expedition CK06-06</strain>
    </source>
</reference>
<sequence>DIPWTLIPIPSEKLIYHYSKIINEKDAHVLAAAITGKSDFLLTLDRKHFMTPSLKIANLDCIILTPGDFIKRYYPLHDNFPKMPPPG</sequence>
<gene>
    <name evidence="1" type="ORF">S03H2_07904</name>
</gene>
<organism evidence="1">
    <name type="scientific">marine sediment metagenome</name>
    <dbReference type="NCBI Taxonomy" id="412755"/>
    <lineage>
        <taxon>unclassified sequences</taxon>
        <taxon>metagenomes</taxon>
        <taxon>ecological metagenomes</taxon>
    </lineage>
</organism>
<feature type="non-terminal residue" evidence="1">
    <location>
        <position position="1"/>
    </location>
</feature>